<reference evidence="18 19" key="1">
    <citation type="submission" date="2020-07" db="EMBL/GenBank/DDBJ databases">
        <title>Novel species isolated from subtropical streams in China.</title>
        <authorList>
            <person name="Lu H."/>
        </authorList>
    </citation>
    <scope>NUCLEOTIDE SEQUENCE [LARGE SCALE GENOMIC DNA]</scope>
    <source>
        <strain evidence="18 19">LX47W</strain>
    </source>
</reference>
<keyword evidence="10" id="KW-0067">ATP-binding</keyword>
<evidence type="ECO:0000256" key="8">
    <source>
        <dbReference type="ARBA" id="ARBA00022741"/>
    </source>
</evidence>
<dbReference type="Proteomes" id="UP000573499">
    <property type="component" value="Unassembled WGS sequence"/>
</dbReference>
<evidence type="ECO:0000256" key="9">
    <source>
        <dbReference type="ARBA" id="ARBA00022777"/>
    </source>
</evidence>
<comment type="caution">
    <text evidence="18">The sequence shown here is derived from an EMBL/GenBank/DDBJ whole genome shotgun (WGS) entry which is preliminary data.</text>
</comment>
<dbReference type="SUPFAM" id="SSF52172">
    <property type="entry name" value="CheY-like"/>
    <property type="match status" value="1"/>
</dbReference>
<dbReference type="InterPro" id="IPR005467">
    <property type="entry name" value="His_kinase_dom"/>
</dbReference>
<dbReference type="SUPFAM" id="SSF55874">
    <property type="entry name" value="ATPase domain of HSP90 chaperone/DNA topoisomerase II/histidine kinase"/>
    <property type="match status" value="1"/>
</dbReference>
<keyword evidence="19" id="KW-1185">Reference proteome</keyword>
<dbReference type="CDD" id="cd00082">
    <property type="entry name" value="HisKA"/>
    <property type="match status" value="1"/>
</dbReference>
<name>A0A7W2FBL1_9BURK</name>
<comment type="subcellular location">
    <subcellularLocation>
        <location evidence="2">Cell membrane</location>
    </subcellularLocation>
</comment>
<dbReference type="InterPro" id="IPR004358">
    <property type="entry name" value="Sig_transdc_His_kin-like_C"/>
</dbReference>
<dbReference type="Gene3D" id="3.40.50.2300">
    <property type="match status" value="1"/>
</dbReference>
<dbReference type="Gene3D" id="3.30.565.10">
    <property type="entry name" value="Histidine kinase-like ATPase, C-terminal domain"/>
    <property type="match status" value="1"/>
</dbReference>
<evidence type="ECO:0000256" key="13">
    <source>
        <dbReference type="ARBA" id="ARBA00023136"/>
    </source>
</evidence>
<dbReference type="PROSITE" id="PS50110">
    <property type="entry name" value="RESPONSE_REGULATORY"/>
    <property type="match status" value="1"/>
</dbReference>
<dbReference type="PRINTS" id="PR00344">
    <property type="entry name" value="BCTRLSENSOR"/>
</dbReference>
<dbReference type="InterPro" id="IPR011006">
    <property type="entry name" value="CheY-like_superfamily"/>
</dbReference>
<sequence>MADIGGTLAQALALFPGTEHVLFTVGTSAADQAFKRLIEASLPRWAGAVAVEYTDALTLEQVYQRVARLPPHTIVINGSYNMDVNGAPATPLRVAREVARRANAPAFSLYDTALVPGTVGGVVLQVEHEAHRLAATALMLLRRELPQAEAQMARPAASVSVYDWEQLRRWRADPALLPPNTVFLHQPPGLWRQHRDAVLAAVAVIALLSLLLAALWRQRGRLLRAERELLRHRGQLEEQVRQRTAALSVALGDAEAANRAKNVFLANMSHELRTPLNAVIGFSRMMGESAAMAPDEKRNLAIIHRAGQQLLRLINDILELSKIEAGRAMLQSEAVDLGELAREVLDMVRARAGQAGVALTLRCHDVPAAVRLDGAKLRQVLLNLMSNAVKFTERGEVVLELRGLPPGVGSEDGHLLAFAVRDSGIGIASADQARIFEPFYQTDDGAAKEGTGLGLAISREFVHLMGGTLMVESAPGHGSVFSFTIPAGAEEASRLEPPPAMDVSGLAPAQRGKRILVVDDNADGRQLLVGVLAPLGFVVLEADGGAAALRVLAREAVDLMLVDWRMPGVDGLEVTRRLRAGAGGAHAQPPVVVLTASAFEEERREALAAGADGFLRKPVENEALFQMLERQLGVVFERRPRTSESEPAPPPPLATAAQLAHLPATVRAALRGALRELNQPMVLYLLAPYRAGHGPLVEAVERMLQQYQYRQLCGLIDEAEAAQ</sequence>
<dbReference type="FunFam" id="1.10.287.130:FF:000004">
    <property type="entry name" value="Ethylene receptor 1"/>
    <property type="match status" value="1"/>
</dbReference>
<evidence type="ECO:0000256" key="6">
    <source>
        <dbReference type="ARBA" id="ARBA00022679"/>
    </source>
</evidence>
<keyword evidence="12" id="KW-0902">Two-component regulatory system</keyword>
<comment type="catalytic activity">
    <reaction evidence="1">
        <text>ATP + protein L-histidine = ADP + protein N-phospho-L-histidine.</text>
        <dbReference type="EC" id="2.7.13.3"/>
    </reaction>
</comment>
<dbReference type="SMART" id="SM00448">
    <property type="entry name" value="REC"/>
    <property type="match status" value="1"/>
</dbReference>
<dbReference type="GO" id="GO:0000155">
    <property type="term" value="F:phosphorelay sensor kinase activity"/>
    <property type="evidence" value="ECO:0007669"/>
    <property type="project" value="InterPro"/>
</dbReference>
<proteinExistence type="predicted"/>
<keyword evidence="9" id="KW-0418">Kinase</keyword>
<evidence type="ECO:0000256" key="2">
    <source>
        <dbReference type="ARBA" id="ARBA00004236"/>
    </source>
</evidence>
<dbReference type="GO" id="GO:0005886">
    <property type="term" value="C:plasma membrane"/>
    <property type="evidence" value="ECO:0007669"/>
    <property type="project" value="UniProtKB-SubCell"/>
</dbReference>
<dbReference type="PANTHER" id="PTHR43047">
    <property type="entry name" value="TWO-COMPONENT HISTIDINE PROTEIN KINASE"/>
    <property type="match status" value="1"/>
</dbReference>
<dbReference type="Pfam" id="PF00072">
    <property type="entry name" value="Response_reg"/>
    <property type="match status" value="1"/>
</dbReference>
<dbReference type="InterPro" id="IPR036890">
    <property type="entry name" value="HATPase_C_sf"/>
</dbReference>
<dbReference type="CDD" id="cd17546">
    <property type="entry name" value="REC_hyHK_CKI1_RcsC-like"/>
    <property type="match status" value="1"/>
</dbReference>
<evidence type="ECO:0000259" key="17">
    <source>
        <dbReference type="PROSITE" id="PS50110"/>
    </source>
</evidence>
<dbReference type="AlphaFoldDB" id="A0A7W2FBL1"/>
<keyword evidence="8" id="KW-0547">Nucleotide-binding</keyword>
<feature type="transmembrane region" description="Helical" evidence="15">
    <location>
        <begin position="197"/>
        <end position="216"/>
    </location>
</feature>
<evidence type="ECO:0000256" key="3">
    <source>
        <dbReference type="ARBA" id="ARBA00012438"/>
    </source>
</evidence>
<evidence type="ECO:0000259" key="16">
    <source>
        <dbReference type="PROSITE" id="PS50109"/>
    </source>
</evidence>
<evidence type="ECO:0000256" key="4">
    <source>
        <dbReference type="ARBA" id="ARBA00022475"/>
    </source>
</evidence>
<dbReference type="GO" id="GO:0005524">
    <property type="term" value="F:ATP binding"/>
    <property type="evidence" value="ECO:0007669"/>
    <property type="project" value="UniProtKB-KW"/>
</dbReference>
<feature type="domain" description="Response regulatory" evidence="17">
    <location>
        <begin position="514"/>
        <end position="632"/>
    </location>
</feature>
<evidence type="ECO:0000256" key="15">
    <source>
        <dbReference type="SAM" id="Phobius"/>
    </source>
</evidence>
<accession>A0A7W2FBL1</accession>
<dbReference type="Pfam" id="PF00512">
    <property type="entry name" value="HisKA"/>
    <property type="match status" value="1"/>
</dbReference>
<evidence type="ECO:0000256" key="11">
    <source>
        <dbReference type="ARBA" id="ARBA00022989"/>
    </source>
</evidence>
<keyword evidence="6" id="KW-0808">Transferase</keyword>
<evidence type="ECO:0000256" key="14">
    <source>
        <dbReference type="PROSITE-ProRule" id="PRU00169"/>
    </source>
</evidence>
<dbReference type="Gene3D" id="1.10.287.130">
    <property type="match status" value="1"/>
</dbReference>
<keyword evidence="5 14" id="KW-0597">Phosphoprotein</keyword>
<evidence type="ECO:0000313" key="19">
    <source>
        <dbReference type="Proteomes" id="UP000573499"/>
    </source>
</evidence>
<dbReference type="InterPro" id="IPR036097">
    <property type="entry name" value="HisK_dim/P_sf"/>
</dbReference>
<keyword evidence="4" id="KW-1003">Cell membrane</keyword>
<dbReference type="InterPro" id="IPR003661">
    <property type="entry name" value="HisK_dim/P_dom"/>
</dbReference>
<dbReference type="CDD" id="cd16922">
    <property type="entry name" value="HATPase_EvgS-ArcB-TorS-like"/>
    <property type="match status" value="1"/>
</dbReference>
<evidence type="ECO:0000256" key="10">
    <source>
        <dbReference type="ARBA" id="ARBA00022840"/>
    </source>
</evidence>
<feature type="modified residue" description="4-aspartylphosphate" evidence="14">
    <location>
        <position position="563"/>
    </location>
</feature>
<dbReference type="SUPFAM" id="SSF47384">
    <property type="entry name" value="Homodimeric domain of signal transducing histidine kinase"/>
    <property type="match status" value="1"/>
</dbReference>
<dbReference type="SMART" id="SM00388">
    <property type="entry name" value="HisKA"/>
    <property type="match status" value="1"/>
</dbReference>
<evidence type="ECO:0000256" key="5">
    <source>
        <dbReference type="ARBA" id="ARBA00022553"/>
    </source>
</evidence>
<dbReference type="Pfam" id="PF02518">
    <property type="entry name" value="HATPase_c"/>
    <property type="match status" value="1"/>
</dbReference>
<evidence type="ECO:0000256" key="7">
    <source>
        <dbReference type="ARBA" id="ARBA00022692"/>
    </source>
</evidence>
<keyword evidence="13 15" id="KW-0472">Membrane</keyword>
<keyword evidence="7 15" id="KW-0812">Transmembrane</keyword>
<protein>
    <recommendedName>
        <fullName evidence="3">histidine kinase</fullName>
        <ecNumber evidence="3">2.7.13.3</ecNumber>
    </recommendedName>
</protein>
<evidence type="ECO:0000256" key="12">
    <source>
        <dbReference type="ARBA" id="ARBA00023012"/>
    </source>
</evidence>
<dbReference type="PROSITE" id="PS50109">
    <property type="entry name" value="HIS_KIN"/>
    <property type="match status" value="1"/>
</dbReference>
<dbReference type="EC" id="2.7.13.3" evidence="3"/>
<dbReference type="InterPro" id="IPR001789">
    <property type="entry name" value="Sig_transdc_resp-reg_receiver"/>
</dbReference>
<keyword evidence="11 15" id="KW-1133">Transmembrane helix</keyword>
<dbReference type="EMBL" id="JACEZU010000008">
    <property type="protein sequence ID" value="MBA5688634.1"/>
    <property type="molecule type" value="Genomic_DNA"/>
</dbReference>
<evidence type="ECO:0000256" key="1">
    <source>
        <dbReference type="ARBA" id="ARBA00000085"/>
    </source>
</evidence>
<dbReference type="InterPro" id="IPR003594">
    <property type="entry name" value="HATPase_dom"/>
</dbReference>
<organism evidence="18 19">
    <name type="scientific">Rugamonas apoptosis</name>
    <dbReference type="NCBI Taxonomy" id="2758570"/>
    <lineage>
        <taxon>Bacteria</taxon>
        <taxon>Pseudomonadati</taxon>
        <taxon>Pseudomonadota</taxon>
        <taxon>Betaproteobacteria</taxon>
        <taxon>Burkholderiales</taxon>
        <taxon>Oxalobacteraceae</taxon>
        <taxon>Telluria group</taxon>
        <taxon>Rugamonas</taxon>
    </lineage>
</organism>
<dbReference type="FunFam" id="3.30.565.10:FF:000023">
    <property type="entry name" value="PAS domain-containing sensor histidine kinase"/>
    <property type="match status" value="1"/>
</dbReference>
<feature type="domain" description="Histidine kinase" evidence="16">
    <location>
        <begin position="267"/>
        <end position="489"/>
    </location>
</feature>
<gene>
    <name evidence="18" type="ORF">H3H39_16440</name>
</gene>
<evidence type="ECO:0000313" key="18">
    <source>
        <dbReference type="EMBL" id="MBA5688634.1"/>
    </source>
</evidence>
<dbReference type="SMART" id="SM00387">
    <property type="entry name" value="HATPase_c"/>
    <property type="match status" value="1"/>
</dbReference>